<dbReference type="Proteomes" id="UP001574170">
    <property type="component" value="Unassembled WGS sequence"/>
</dbReference>
<dbReference type="PANTHER" id="PTHR37296">
    <property type="entry name" value="CONSERVED VIRULENCE FACTOR B"/>
    <property type="match status" value="1"/>
</dbReference>
<feature type="domain" description="S1 motif" evidence="2">
    <location>
        <begin position="151"/>
        <end position="212"/>
    </location>
</feature>
<proteinExistence type="inferred from homology"/>
<accession>A0ABV4TQ20</accession>
<dbReference type="InterPro" id="IPR012340">
    <property type="entry name" value="NA-bd_OB-fold"/>
</dbReference>
<dbReference type="InterPro" id="IPR039566">
    <property type="entry name" value="CvfB_S1_st"/>
</dbReference>
<keyword evidence="4" id="KW-1185">Reference proteome</keyword>
<name>A0ABV4TQ20_9FLAO</name>
<evidence type="ECO:0000313" key="4">
    <source>
        <dbReference type="Proteomes" id="UP001574170"/>
    </source>
</evidence>
<evidence type="ECO:0000259" key="2">
    <source>
        <dbReference type="PROSITE" id="PS50126"/>
    </source>
</evidence>
<dbReference type="Gene3D" id="1.10.10.10">
    <property type="entry name" value="Winged helix-like DNA-binding domain superfamily/Winged helix DNA-binding domain"/>
    <property type="match status" value="1"/>
</dbReference>
<dbReference type="InterPro" id="IPR036388">
    <property type="entry name" value="WH-like_DNA-bd_sf"/>
</dbReference>
<dbReference type="EMBL" id="JBCFQK010000016">
    <property type="protein sequence ID" value="MFA9195002.1"/>
    <property type="molecule type" value="Genomic_DNA"/>
</dbReference>
<evidence type="ECO:0000313" key="3">
    <source>
        <dbReference type="EMBL" id="MFA9195002.1"/>
    </source>
</evidence>
<dbReference type="RefSeq" id="WP_373392140.1">
    <property type="nucleotide sequence ID" value="NZ_JBCFQJ010000021.1"/>
</dbReference>
<dbReference type="Gene3D" id="2.40.50.140">
    <property type="entry name" value="Nucleic acid-binding proteins"/>
    <property type="match status" value="2"/>
</dbReference>
<dbReference type="Pfam" id="PF17783">
    <property type="entry name" value="WHD_CvfB"/>
    <property type="match status" value="1"/>
</dbReference>
<gene>
    <name evidence="3" type="ORF">AAGV33_11355</name>
</gene>
<dbReference type="InterPro" id="IPR003029">
    <property type="entry name" value="S1_domain"/>
</dbReference>
<evidence type="ECO:0000256" key="1">
    <source>
        <dbReference type="PIRNR" id="PIRNR012524"/>
    </source>
</evidence>
<comment type="similarity">
    <text evidence="1">Belongs to the CvfB family.</text>
</comment>
<dbReference type="Pfam" id="PF13509">
    <property type="entry name" value="S1_2"/>
    <property type="match status" value="1"/>
</dbReference>
<comment type="caution">
    <text evidence="3">The sequence shown here is derived from an EMBL/GenBank/DDBJ whole genome shotgun (WGS) entry which is preliminary data.</text>
</comment>
<dbReference type="PROSITE" id="PS50126">
    <property type="entry name" value="S1"/>
    <property type="match status" value="1"/>
</dbReference>
<dbReference type="PIRSF" id="PIRSF012524">
    <property type="entry name" value="YitL_S1"/>
    <property type="match status" value="1"/>
</dbReference>
<organism evidence="3 4">
    <name type="scientific">Flavobacterium magnesitis</name>
    <dbReference type="NCBI Taxonomy" id="3138077"/>
    <lineage>
        <taxon>Bacteria</taxon>
        <taxon>Pseudomonadati</taxon>
        <taxon>Bacteroidota</taxon>
        <taxon>Flavobacteriia</taxon>
        <taxon>Flavobacteriales</taxon>
        <taxon>Flavobacteriaceae</taxon>
        <taxon>Flavobacterium</taxon>
    </lineage>
</organism>
<dbReference type="PANTHER" id="PTHR37296:SF1">
    <property type="entry name" value="CONSERVED VIRULENCE FACTOR B"/>
    <property type="match status" value="1"/>
</dbReference>
<sequence length="284" mass="32883">MLKIGKYNSLTILRDTKVGLFLGNPEKDPEGIHDVLLPNKYVPNEFEIGEELIVFVYLDHEQRPVATTLEPYILLNEFALLRVNYTNQVGAFMDWGMEKDILVPFKEQARPMEKGKRYLVYLYMDEKTNRLVASSKTNQFLNNDELTVENGEEVELIVSHITEIGINVIINEKHKGLLYKDEVYDDAIRTGDRMRGFIKNIRPDNKIDVSLQKQGYESIEPNAEKILDELRASRGFLRLNDNSHPEDIKTVLKMSKKTFKKAIGALYKEKLIEIKEDGIYLIKE</sequence>
<protein>
    <submittedName>
        <fullName evidence="3">S1-like domain-containing RNA-binding protein</fullName>
    </submittedName>
</protein>
<dbReference type="InterPro" id="IPR040764">
    <property type="entry name" value="CvfB_WH"/>
</dbReference>
<reference evidence="3 4" key="1">
    <citation type="submission" date="2024-04" db="EMBL/GenBank/DDBJ databases">
        <title>New Clade of Flavobacterium.</title>
        <authorList>
            <person name="Matos L."/>
            <person name="Proenca D.N."/>
            <person name="Fransisco R.M."/>
            <person name="Chung A.P."/>
            <person name="Maccario L."/>
            <person name="Sorensen S.J."/>
            <person name="Morais P.V."/>
        </authorList>
    </citation>
    <scope>NUCLEOTIDE SEQUENCE [LARGE SCALE GENOMIC DNA]</scope>
    <source>
        <strain evidence="3 4">FBOR7N2.3</strain>
    </source>
</reference>
<dbReference type="InterPro" id="IPR014464">
    <property type="entry name" value="CvfB_fam"/>
</dbReference>